<evidence type="ECO:0000313" key="3">
    <source>
        <dbReference type="EMBL" id="OWK46478.1"/>
    </source>
</evidence>
<dbReference type="SUPFAM" id="SSF47413">
    <property type="entry name" value="lambda repressor-like DNA-binding domains"/>
    <property type="match status" value="1"/>
</dbReference>
<feature type="domain" description="HTH cro/C1-type" evidence="2">
    <location>
        <begin position="13"/>
        <end position="69"/>
    </location>
</feature>
<name>A0A225E6P7_9BACT</name>
<dbReference type="PROSITE" id="PS50943">
    <property type="entry name" value="HTH_CROC1"/>
    <property type="match status" value="1"/>
</dbReference>
<protein>
    <recommendedName>
        <fullName evidence="2">HTH cro/C1-type domain-containing protein</fullName>
    </recommendedName>
</protein>
<gene>
    <name evidence="3" type="ORF">FRUB_00177</name>
</gene>
<dbReference type="Proteomes" id="UP000214646">
    <property type="component" value="Unassembled WGS sequence"/>
</dbReference>
<dbReference type="InterPro" id="IPR001387">
    <property type="entry name" value="Cro/C1-type_HTH"/>
</dbReference>
<reference evidence="4" key="1">
    <citation type="submission" date="2017-06" db="EMBL/GenBank/DDBJ databases">
        <title>Genome analysis of Fimbriiglobus ruber SP5, the first member of the order Planctomycetales with confirmed chitinolytic capability.</title>
        <authorList>
            <person name="Ravin N.V."/>
            <person name="Rakitin A.L."/>
            <person name="Ivanova A.A."/>
            <person name="Beletsky A.V."/>
            <person name="Kulichevskaya I.S."/>
            <person name="Mardanov A.V."/>
            <person name="Dedysh S.N."/>
        </authorList>
    </citation>
    <scope>NUCLEOTIDE SEQUENCE [LARGE SCALE GENOMIC DNA]</scope>
    <source>
        <strain evidence="4">SP5</strain>
    </source>
</reference>
<comment type="caution">
    <text evidence="3">The sequence shown here is derived from an EMBL/GenBank/DDBJ whole genome shotgun (WGS) entry which is preliminary data.</text>
</comment>
<dbReference type="RefSeq" id="WP_088251697.1">
    <property type="nucleotide sequence ID" value="NZ_NIDE01000001.1"/>
</dbReference>
<dbReference type="Gene3D" id="1.10.260.40">
    <property type="entry name" value="lambda repressor-like DNA-binding domains"/>
    <property type="match status" value="1"/>
</dbReference>
<sequence length="137" mass="15286">MSRPLVVIWGRLLKEYREQKGWSQAELEAKSRVARRTIQQIEKSTGAHKAAPQTLRDLANALGLSQSDLQPDTSQSVPFYGDTPTSDSRCLGREEELRALNTAWGDRRINILVVHAAGGDGKSTLISNSVVQNWRWS</sequence>
<dbReference type="InterPro" id="IPR010982">
    <property type="entry name" value="Lambda_DNA-bd_dom_sf"/>
</dbReference>
<keyword evidence="4" id="KW-1185">Reference proteome</keyword>
<evidence type="ECO:0000256" key="1">
    <source>
        <dbReference type="SAM" id="MobiDB-lite"/>
    </source>
</evidence>
<proteinExistence type="predicted"/>
<feature type="region of interest" description="Disordered" evidence="1">
    <location>
        <begin position="66"/>
        <end position="88"/>
    </location>
</feature>
<organism evidence="3 4">
    <name type="scientific">Fimbriiglobus ruber</name>
    <dbReference type="NCBI Taxonomy" id="1908690"/>
    <lineage>
        <taxon>Bacteria</taxon>
        <taxon>Pseudomonadati</taxon>
        <taxon>Planctomycetota</taxon>
        <taxon>Planctomycetia</taxon>
        <taxon>Gemmatales</taxon>
        <taxon>Gemmataceae</taxon>
        <taxon>Fimbriiglobus</taxon>
    </lineage>
</organism>
<evidence type="ECO:0000259" key="2">
    <source>
        <dbReference type="PROSITE" id="PS50943"/>
    </source>
</evidence>
<dbReference type="Pfam" id="PF01381">
    <property type="entry name" value="HTH_3"/>
    <property type="match status" value="1"/>
</dbReference>
<dbReference type="OrthoDB" id="568425at2"/>
<evidence type="ECO:0000313" key="4">
    <source>
        <dbReference type="Proteomes" id="UP000214646"/>
    </source>
</evidence>
<dbReference type="SMART" id="SM00530">
    <property type="entry name" value="HTH_XRE"/>
    <property type="match status" value="1"/>
</dbReference>
<accession>A0A225E6P7</accession>
<dbReference type="EMBL" id="NIDE01000001">
    <property type="protein sequence ID" value="OWK46478.1"/>
    <property type="molecule type" value="Genomic_DNA"/>
</dbReference>
<dbReference type="CDD" id="cd00093">
    <property type="entry name" value="HTH_XRE"/>
    <property type="match status" value="1"/>
</dbReference>
<dbReference type="GO" id="GO:0003677">
    <property type="term" value="F:DNA binding"/>
    <property type="evidence" value="ECO:0007669"/>
    <property type="project" value="InterPro"/>
</dbReference>
<dbReference type="AlphaFoldDB" id="A0A225E6P7"/>